<dbReference type="InterPro" id="IPR038765">
    <property type="entry name" value="Papain-like_cys_pep_sf"/>
</dbReference>
<evidence type="ECO:0000256" key="3">
    <source>
        <dbReference type="ARBA" id="ARBA00010738"/>
    </source>
</evidence>
<feature type="domain" description="Dynein regulatory complex subunit 7 C-terminal" evidence="12">
    <location>
        <begin position="731"/>
        <end position="835"/>
    </location>
</feature>
<keyword evidence="7" id="KW-0969">Cilium</keyword>
<evidence type="ECO:0000256" key="4">
    <source>
        <dbReference type="ARBA" id="ARBA00022490"/>
    </source>
</evidence>
<evidence type="ECO:0000256" key="6">
    <source>
        <dbReference type="ARBA" id="ARBA00023054"/>
    </source>
</evidence>
<gene>
    <name evidence="13" type="primary">LOC115250175</name>
</gene>
<keyword evidence="8" id="KW-0206">Cytoskeleton</keyword>
<evidence type="ECO:0000256" key="2">
    <source>
        <dbReference type="ARBA" id="ARBA00004430"/>
    </source>
</evidence>
<dbReference type="Proteomes" id="UP000005226">
    <property type="component" value="Chromosome 6"/>
</dbReference>
<evidence type="ECO:0000256" key="7">
    <source>
        <dbReference type="ARBA" id="ARBA00023069"/>
    </source>
</evidence>
<dbReference type="OMA" id="CRDDYIT"/>
<dbReference type="GO" id="GO:0005930">
    <property type="term" value="C:axoneme"/>
    <property type="evidence" value="ECO:0007669"/>
    <property type="project" value="UniProtKB-SubCell"/>
</dbReference>
<dbReference type="AlphaFoldDB" id="H2TWS9"/>
<reference evidence="13 14" key="1">
    <citation type="journal article" date="2011" name="Genome Biol. Evol.">
        <title>Integration of the genetic map and genome assembly of fugu facilitates insights into distinct features of genome evolution in teleosts and mammals.</title>
        <authorList>
            <person name="Kai W."/>
            <person name="Kikuchi K."/>
            <person name="Tohari S."/>
            <person name="Chew A.K."/>
            <person name="Tay A."/>
            <person name="Fujiwara A."/>
            <person name="Hosoya S."/>
            <person name="Suetake H."/>
            <person name="Naruse K."/>
            <person name="Brenner S."/>
            <person name="Suzuki Y."/>
            <person name="Venkatesh B."/>
        </authorList>
    </citation>
    <scope>NUCLEOTIDE SEQUENCE [LARGE SCALE GENOMIC DNA]</scope>
</reference>
<dbReference type="Pfam" id="PF24667">
    <property type="entry name" value="MORN_DRC7"/>
    <property type="match status" value="1"/>
</dbReference>
<keyword evidence="9" id="KW-0966">Cell projection</keyword>
<organism evidence="13 14">
    <name type="scientific">Takifugu rubripes</name>
    <name type="common">Japanese pufferfish</name>
    <name type="synonym">Fugu rubripes</name>
    <dbReference type="NCBI Taxonomy" id="31033"/>
    <lineage>
        <taxon>Eukaryota</taxon>
        <taxon>Metazoa</taxon>
        <taxon>Chordata</taxon>
        <taxon>Craniata</taxon>
        <taxon>Vertebrata</taxon>
        <taxon>Euteleostomi</taxon>
        <taxon>Actinopterygii</taxon>
        <taxon>Neopterygii</taxon>
        <taxon>Teleostei</taxon>
        <taxon>Neoteleostei</taxon>
        <taxon>Acanthomorphata</taxon>
        <taxon>Eupercaria</taxon>
        <taxon>Tetraodontiformes</taxon>
        <taxon>Tetradontoidea</taxon>
        <taxon>Tetraodontidae</taxon>
        <taxon>Takifugu</taxon>
    </lineage>
</organism>
<comment type="subcellular location">
    <subcellularLocation>
        <location evidence="1">Cell projection</location>
        <location evidence="1">Cilium</location>
        <location evidence="1">Flagellum</location>
    </subcellularLocation>
    <subcellularLocation>
        <location evidence="2">Cytoplasm</location>
        <location evidence="2">Cytoskeleton</location>
        <location evidence="2">Cilium axoneme</location>
    </subcellularLocation>
</comment>
<feature type="region of interest" description="Disordered" evidence="10">
    <location>
        <begin position="31"/>
        <end position="57"/>
    </location>
</feature>
<dbReference type="GO" id="GO:0030317">
    <property type="term" value="P:flagellated sperm motility"/>
    <property type="evidence" value="ECO:0007669"/>
    <property type="project" value="TreeGrafter"/>
</dbReference>
<evidence type="ECO:0000256" key="10">
    <source>
        <dbReference type="SAM" id="MobiDB-lite"/>
    </source>
</evidence>
<feature type="domain" description="Dynein regulatory complex subunit 7 MORN" evidence="11">
    <location>
        <begin position="411"/>
        <end position="684"/>
    </location>
</feature>
<dbReference type="STRING" id="31033.ENSTRUP00000029138"/>
<dbReference type="GO" id="GO:0031514">
    <property type="term" value="C:motile cilium"/>
    <property type="evidence" value="ECO:0007669"/>
    <property type="project" value="UniProtKB-SubCell"/>
</dbReference>
<sequence length="840" mass="98240">MANIYRENKGKKCNEVVERFKNSLSKLFTMEPWAESQSEKPRGESELQEEQRLQQEGPRRISDLLQKLLSEGTTASYNSPSEARMVEIAENFQRQYYHLFPERRPLLMCPENENGIKKFVSTTLRPTAVEHPELYHWKGCASVVADLLSLKPLESPVNLPRQLFAPSTVLQSQSATCFEAATLLCSLLIGADYEAYCVSGYASREMCECDQTEQECPPMDTGEKDMMQEPQQNKYRLKPKKKLQSRYLVQQEMKKKNKESAQKGEEPPVDTLRGLRVHCWVLVFSGSRDIEENFFIDPLSGNSHSTHDEHFLGIESMWDNYNYYVNMQECCKDCSEVKYDLEDLKRWEPVLAGVTCKKKLKDKVLKRKEIRFLGKLNSEQEVELGPKAFQMPKPWSSCISISKKNLEHRYPGGKKVTFYRKAKLERFGLYLQSDGLLTRLTTYKDLSCTEVELVKEWYQDRTDFLDHREFNKILHVTTERFLPGRSFHLLFHRYSDAEHKMEFNSSARADGLLRRVLTKSDMTEMFEGRFDYLHYRRISFSIPDGLSDVQHIPLKKVEERFHRNPNLPLSDDVAKRVFLMDERKIQLTYHMEYFAAIPSKRVLIKPLPATESRRAEDFTSANIQTLQVDPSVKPPSRIVLYLVLQDLVKGEIAAAEHAKVSRNEFRDILQSREEEEKNLQLIFSPWTYAGAALAHKHQKQKLKTAEQQDWQLEHVDDYLVPHLVNLEFPETLSATDVENLVAKCVQEFKENRKAVANFLKEHHKKLLQELREKQRWYQQNQGLLNKEEVEKFHDYCSDKTLVMKVVQRRLDRYVEETSRKVAAFREQLLKSPWLSLQTLS</sequence>
<comment type="similarity">
    <text evidence="3">Belongs to the DRC7 family.</text>
</comment>
<dbReference type="InterPro" id="IPR056291">
    <property type="entry name" value="MORN_DRC7"/>
</dbReference>
<dbReference type="InterPro" id="IPR033551">
    <property type="entry name" value="DRC7/lobo"/>
</dbReference>
<keyword evidence="14" id="KW-1185">Reference proteome</keyword>
<evidence type="ECO:0000313" key="14">
    <source>
        <dbReference type="Proteomes" id="UP000005226"/>
    </source>
</evidence>
<dbReference type="InParanoid" id="H2TWS9"/>
<evidence type="ECO:0000256" key="5">
    <source>
        <dbReference type="ARBA" id="ARBA00022846"/>
    </source>
</evidence>
<keyword evidence="4" id="KW-0963">Cytoplasm</keyword>
<dbReference type="Pfam" id="PF24671">
    <property type="entry name" value="DRC7_C"/>
    <property type="match status" value="1"/>
</dbReference>
<feature type="compositionally biased region" description="Basic and acidic residues" evidence="10">
    <location>
        <begin position="37"/>
        <end position="57"/>
    </location>
</feature>
<keyword evidence="5" id="KW-0282">Flagellum</keyword>
<dbReference type="Ensembl" id="ENSTRUT00000029254.3">
    <property type="protein sequence ID" value="ENSTRUP00000029138.3"/>
    <property type="gene ID" value="ENSTRUG00000011536.3"/>
</dbReference>
<accession>H2TWS9</accession>
<dbReference type="InterPro" id="IPR056292">
    <property type="entry name" value="DRC7_C"/>
</dbReference>
<proteinExistence type="inferred from homology"/>
<name>H2TWS9_TAKRU</name>
<dbReference type="PANTHER" id="PTHR35249">
    <property type="entry name" value="DYNEIN REGULATORY COMPLEX SUBUNIT 7"/>
    <property type="match status" value="1"/>
</dbReference>
<evidence type="ECO:0000256" key="8">
    <source>
        <dbReference type="ARBA" id="ARBA00023212"/>
    </source>
</evidence>
<evidence type="ECO:0000259" key="12">
    <source>
        <dbReference type="Pfam" id="PF24671"/>
    </source>
</evidence>
<protein>
    <submittedName>
        <fullName evidence="13">Uncharacterized protein</fullName>
    </submittedName>
</protein>
<evidence type="ECO:0000256" key="1">
    <source>
        <dbReference type="ARBA" id="ARBA00004230"/>
    </source>
</evidence>
<reference evidence="13" key="3">
    <citation type="submission" date="2025-09" db="UniProtKB">
        <authorList>
            <consortium name="Ensembl"/>
        </authorList>
    </citation>
    <scope>IDENTIFICATION</scope>
</reference>
<evidence type="ECO:0000256" key="9">
    <source>
        <dbReference type="ARBA" id="ARBA00023273"/>
    </source>
</evidence>
<reference evidence="13" key="2">
    <citation type="submission" date="2025-08" db="UniProtKB">
        <authorList>
            <consortium name="Ensembl"/>
        </authorList>
    </citation>
    <scope>IDENTIFICATION</scope>
</reference>
<evidence type="ECO:0000313" key="13">
    <source>
        <dbReference type="Ensembl" id="ENSTRUP00000029138.3"/>
    </source>
</evidence>
<dbReference type="SUPFAM" id="SSF54001">
    <property type="entry name" value="Cysteine proteinases"/>
    <property type="match status" value="1"/>
</dbReference>
<keyword evidence="6" id="KW-0175">Coiled coil</keyword>
<dbReference type="PANTHER" id="PTHR35249:SF2">
    <property type="entry name" value="DYNEIN REGULATORY COMPLEX SUBUNIT 7"/>
    <property type="match status" value="1"/>
</dbReference>
<evidence type="ECO:0000259" key="11">
    <source>
        <dbReference type="Pfam" id="PF24667"/>
    </source>
</evidence>
<dbReference type="GeneTree" id="ENSGT00940000166641"/>